<evidence type="ECO:0000256" key="1">
    <source>
        <dbReference type="SAM" id="MobiDB-lite"/>
    </source>
</evidence>
<dbReference type="PROSITE" id="PS50006">
    <property type="entry name" value="FHA_DOMAIN"/>
    <property type="match status" value="1"/>
</dbReference>
<keyword evidence="4" id="KW-1185">Reference proteome</keyword>
<comment type="caution">
    <text evidence="3">The sequence shown here is derived from an EMBL/GenBank/DDBJ whole genome shotgun (WGS) entry which is preliminary data.</text>
</comment>
<dbReference type="SMART" id="SM00240">
    <property type="entry name" value="FHA"/>
    <property type="match status" value="1"/>
</dbReference>
<gene>
    <name evidence="3" type="primary">tagH</name>
    <name evidence="3" type="ORF">ASILVAE211_17470</name>
</gene>
<dbReference type="InterPro" id="IPR046883">
    <property type="entry name" value="T6SS_FHA_C"/>
</dbReference>
<dbReference type="EMBL" id="JAESVB010000009">
    <property type="protein sequence ID" value="MCB8876988.1"/>
    <property type="molecule type" value="Genomic_DNA"/>
</dbReference>
<evidence type="ECO:0000313" key="4">
    <source>
        <dbReference type="Proteomes" id="UP000708298"/>
    </source>
</evidence>
<dbReference type="Pfam" id="PF00498">
    <property type="entry name" value="FHA"/>
    <property type="match status" value="1"/>
</dbReference>
<dbReference type="InterPro" id="IPR000253">
    <property type="entry name" value="FHA_dom"/>
</dbReference>
<dbReference type="InterPro" id="IPR017735">
    <property type="entry name" value="T6SS_FHA"/>
</dbReference>
<dbReference type="AlphaFoldDB" id="A0A963YTY2"/>
<evidence type="ECO:0000259" key="2">
    <source>
        <dbReference type="PROSITE" id="PS50006"/>
    </source>
</evidence>
<sequence length="448" mass="48549">MMLTLTILRCPDGVPPEARHIANGAFSIGRDVRNDWVLPDPDRFLSKRHCVISLGAHNWQIVDTSTNGCYLNHEIEPIRGKPRGLRDGDRILLGSYEIEVSLQNAEIAFAPVMLPQSRPADAVAFADERLPGDPFAPLLPDPLNLTVGASPSLAEHYDPLAARESEFGSDPVMQDSGFLDVAYRAPASTADLLPGDWDEDNGLADIPPPVQADIPKQSDTADHTEQQETLPAVPEANADADVAMAAFLRGAGITLPPGTSLTNGAIDTLQELGAAFRALVHGLRRIMIARASIKGEFRIEQTMIRASGNNPLKFSADDEDALAALLNIGRRSDLTPEAAVADALLDTRLHEVAMMTAMRDAVRDLLAQYDPQRLMEASGGRRPGAIAALRKARAWARFETHHQDILVALTDDFDSIFGKAFARSYERSMAEAQASQDGEGREKASRLG</sequence>
<dbReference type="CDD" id="cd00060">
    <property type="entry name" value="FHA"/>
    <property type="match status" value="1"/>
</dbReference>
<dbReference type="InterPro" id="IPR008984">
    <property type="entry name" value="SMAD_FHA_dom_sf"/>
</dbReference>
<accession>A0A963YTY2</accession>
<dbReference type="Gene3D" id="2.60.200.20">
    <property type="match status" value="1"/>
</dbReference>
<reference evidence="3" key="1">
    <citation type="journal article" date="2021" name="Microorganisms">
        <title>Acidisoma silvae sp. nov. and Acidisomacellulosilytica sp. nov., Two Acidophilic Bacteria Isolated from Decaying Wood, Hydrolyzing Cellulose and Producing Poly-3-hydroxybutyrate.</title>
        <authorList>
            <person name="Mieszkin S."/>
            <person name="Pouder E."/>
            <person name="Uroz S."/>
            <person name="Simon-Colin C."/>
            <person name="Alain K."/>
        </authorList>
    </citation>
    <scope>NUCLEOTIDE SEQUENCE</scope>
    <source>
        <strain evidence="3">HW T2.11</strain>
    </source>
</reference>
<reference evidence="3" key="2">
    <citation type="submission" date="2021-01" db="EMBL/GenBank/DDBJ databases">
        <authorList>
            <person name="Mieszkin S."/>
            <person name="Pouder E."/>
            <person name="Alain K."/>
        </authorList>
    </citation>
    <scope>NUCLEOTIDE SEQUENCE</scope>
    <source>
        <strain evidence="3">HW T2.11</strain>
    </source>
</reference>
<evidence type="ECO:0000313" key="3">
    <source>
        <dbReference type="EMBL" id="MCB8876988.1"/>
    </source>
</evidence>
<proteinExistence type="predicted"/>
<feature type="domain" description="FHA" evidence="2">
    <location>
        <begin position="26"/>
        <end position="76"/>
    </location>
</feature>
<protein>
    <submittedName>
        <fullName evidence="3">Type VI secretion system-associated FHA domain protein TagH</fullName>
    </submittedName>
</protein>
<feature type="region of interest" description="Disordered" evidence="1">
    <location>
        <begin position="198"/>
        <end position="235"/>
    </location>
</feature>
<dbReference type="SUPFAM" id="SSF49879">
    <property type="entry name" value="SMAD/FHA domain"/>
    <property type="match status" value="1"/>
</dbReference>
<dbReference type="NCBIfam" id="TIGR03354">
    <property type="entry name" value="VI_FHA"/>
    <property type="match status" value="1"/>
</dbReference>
<name>A0A963YTY2_9PROT</name>
<dbReference type="Pfam" id="PF20232">
    <property type="entry name" value="T6SS_FHA_C"/>
    <property type="match status" value="1"/>
</dbReference>
<organism evidence="3 4">
    <name type="scientific">Acidisoma silvae</name>
    <dbReference type="NCBI Taxonomy" id="2802396"/>
    <lineage>
        <taxon>Bacteria</taxon>
        <taxon>Pseudomonadati</taxon>
        <taxon>Pseudomonadota</taxon>
        <taxon>Alphaproteobacteria</taxon>
        <taxon>Acetobacterales</taxon>
        <taxon>Acidocellaceae</taxon>
        <taxon>Acidisoma</taxon>
    </lineage>
</organism>
<dbReference type="Proteomes" id="UP000708298">
    <property type="component" value="Unassembled WGS sequence"/>
</dbReference>
<dbReference type="RefSeq" id="WP_227322646.1">
    <property type="nucleotide sequence ID" value="NZ_JAESVB010000009.1"/>
</dbReference>